<dbReference type="Gene3D" id="3.40.50.300">
    <property type="entry name" value="P-loop containing nucleotide triphosphate hydrolases"/>
    <property type="match status" value="2"/>
</dbReference>
<feature type="compositionally biased region" description="Basic and acidic residues" evidence="7">
    <location>
        <begin position="563"/>
        <end position="583"/>
    </location>
</feature>
<keyword evidence="11" id="KW-1185">Reference proteome</keyword>
<dbReference type="SMART" id="SM00487">
    <property type="entry name" value="DEXDc"/>
    <property type="match status" value="1"/>
</dbReference>
<feature type="compositionally biased region" description="Basic and acidic residues" evidence="7">
    <location>
        <begin position="627"/>
        <end position="661"/>
    </location>
</feature>
<feature type="region of interest" description="Disordered" evidence="7">
    <location>
        <begin position="546"/>
        <end position="748"/>
    </location>
</feature>
<evidence type="ECO:0000313" key="11">
    <source>
        <dbReference type="Proteomes" id="UP000184085"/>
    </source>
</evidence>
<dbReference type="GO" id="GO:0016787">
    <property type="term" value="F:hydrolase activity"/>
    <property type="evidence" value="ECO:0007669"/>
    <property type="project" value="UniProtKB-KW"/>
</dbReference>
<evidence type="ECO:0000256" key="6">
    <source>
        <dbReference type="RuleBase" id="RU000492"/>
    </source>
</evidence>
<feature type="compositionally biased region" description="Gly residues" evidence="7">
    <location>
        <begin position="735"/>
        <end position="748"/>
    </location>
</feature>
<dbReference type="GO" id="GO:0005524">
    <property type="term" value="F:ATP binding"/>
    <property type="evidence" value="ECO:0007669"/>
    <property type="project" value="UniProtKB-KW"/>
</dbReference>
<name>A0A1M4N1M7_9RHOB</name>
<dbReference type="CDD" id="cd12252">
    <property type="entry name" value="RRM_DbpA"/>
    <property type="match status" value="1"/>
</dbReference>
<evidence type="ECO:0000256" key="7">
    <source>
        <dbReference type="SAM" id="MobiDB-lite"/>
    </source>
</evidence>
<organism evidence="10 11">
    <name type="scientific">Donghicola eburneus</name>
    <dbReference type="NCBI Taxonomy" id="393278"/>
    <lineage>
        <taxon>Bacteria</taxon>
        <taxon>Pseudomonadati</taxon>
        <taxon>Pseudomonadota</taxon>
        <taxon>Alphaproteobacteria</taxon>
        <taxon>Rhodobacterales</taxon>
        <taxon>Roseobacteraceae</taxon>
        <taxon>Donghicola</taxon>
    </lineage>
</organism>
<gene>
    <name evidence="10" type="ORF">KARMA_2948</name>
</gene>
<dbReference type="PANTHER" id="PTHR47959:SF1">
    <property type="entry name" value="ATP-DEPENDENT RNA HELICASE DBPA"/>
    <property type="match status" value="1"/>
</dbReference>
<dbReference type="Proteomes" id="UP000184085">
    <property type="component" value="Unassembled WGS sequence"/>
</dbReference>
<dbReference type="PROSITE" id="PS51194">
    <property type="entry name" value="HELICASE_CTER"/>
    <property type="match status" value="1"/>
</dbReference>
<dbReference type="CDD" id="cd00268">
    <property type="entry name" value="DEADc"/>
    <property type="match status" value="1"/>
</dbReference>
<comment type="similarity">
    <text evidence="5 6">Belongs to the DEAD box helicase family.</text>
</comment>
<dbReference type="PROSITE" id="PS51192">
    <property type="entry name" value="HELICASE_ATP_BIND_1"/>
    <property type="match status" value="1"/>
</dbReference>
<dbReference type="InterPro" id="IPR014001">
    <property type="entry name" value="Helicase_ATP-bd"/>
</dbReference>
<protein>
    <recommendedName>
        <fullName evidence="12">DEAD/DEAH box helicase</fullName>
    </recommendedName>
</protein>
<dbReference type="AlphaFoldDB" id="A0A1M4N1M7"/>
<evidence type="ECO:0000256" key="2">
    <source>
        <dbReference type="ARBA" id="ARBA00022801"/>
    </source>
</evidence>
<dbReference type="Pfam" id="PF00270">
    <property type="entry name" value="DEAD"/>
    <property type="match status" value="1"/>
</dbReference>
<dbReference type="Pfam" id="PF00271">
    <property type="entry name" value="Helicase_C"/>
    <property type="match status" value="1"/>
</dbReference>
<dbReference type="SMART" id="SM00490">
    <property type="entry name" value="HELICc"/>
    <property type="match status" value="1"/>
</dbReference>
<dbReference type="InterPro" id="IPR027417">
    <property type="entry name" value="P-loop_NTPase"/>
</dbReference>
<dbReference type="InterPro" id="IPR001650">
    <property type="entry name" value="Helicase_C-like"/>
</dbReference>
<reference evidence="11" key="1">
    <citation type="submission" date="2016-09" db="EMBL/GenBank/DDBJ databases">
        <authorList>
            <person name="Wibberg D."/>
        </authorList>
    </citation>
    <scope>NUCLEOTIDE SEQUENCE [LARGE SCALE GENOMIC DNA]</scope>
</reference>
<evidence type="ECO:0000259" key="8">
    <source>
        <dbReference type="PROSITE" id="PS51192"/>
    </source>
</evidence>
<dbReference type="GO" id="GO:0003676">
    <property type="term" value="F:nucleic acid binding"/>
    <property type="evidence" value="ECO:0007669"/>
    <property type="project" value="InterPro"/>
</dbReference>
<evidence type="ECO:0000256" key="5">
    <source>
        <dbReference type="ARBA" id="ARBA00038437"/>
    </source>
</evidence>
<keyword evidence="4 6" id="KW-0067">ATP-binding</keyword>
<dbReference type="InterPro" id="IPR011545">
    <property type="entry name" value="DEAD/DEAH_box_helicase_dom"/>
</dbReference>
<accession>A0A1M4N1M7</accession>
<dbReference type="PANTHER" id="PTHR47959">
    <property type="entry name" value="ATP-DEPENDENT RNA HELICASE RHLE-RELATED"/>
    <property type="match status" value="1"/>
</dbReference>
<evidence type="ECO:0000259" key="9">
    <source>
        <dbReference type="PROSITE" id="PS51194"/>
    </source>
</evidence>
<dbReference type="EMBL" id="FMJB01000059">
    <property type="protein sequence ID" value="SCM68721.1"/>
    <property type="molecule type" value="Genomic_DNA"/>
</dbReference>
<evidence type="ECO:0000256" key="1">
    <source>
        <dbReference type="ARBA" id="ARBA00022741"/>
    </source>
</evidence>
<dbReference type="PROSITE" id="PS00039">
    <property type="entry name" value="DEAD_ATP_HELICASE"/>
    <property type="match status" value="1"/>
</dbReference>
<proteinExistence type="inferred from homology"/>
<dbReference type="Pfam" id="PF03880">
    <property type="entry name" value="DbpA"/>
    <property type="match status" value="1"/>
</dbReference>
<feature type="compositionally biased region" description="Basic and acidic residues" evidence="7">
    <location>
        <begin position="686"/>
        <end position="708"/>
    </location>
</feature>
<dbReference type="SUPFAM" id="SSF52540">
    <property type="entry name" value="P-loop containing nucleoside triphosphate hydrolases"/>
    <property type="match status" value="1"/>
</dbReference>
<keyword evidence="2 6" id="KW-0378">Hydrolase</keyword>
<feature type="domain" description="Helicase C-terminal" evidence="9">
    <location>
        <begin position="254"/>
        <end position="396"/>
    </location>
</feature>
<keyword evidence="3 6" id="KW-0347">Helicase</keyword>
<dbReference type="InterPro" id="IPR000629">
    <property type="entry name" value="RNA-helicase_DEAD-box_CS"/>
</dbReference>
<evidence type="ECO:0000256" key="3">
    <source>
        <dbReference type="ARBA" id="ARBA00022806"/>
    </source>
</evidence>
<evidence type="ECO:0000313" key="10">
    <source>
        <dbReference type="EMBL" id="SCM68721.1"/>
    </source>
</evidence>
<dbReference type="InterPro" id="IPR044742">
    <property type="entry name" value="DEAD/DEAH_RhlB"/>
</dbReference>
<sequence length="748" mass="82204">MRRPFRENCGFAAKSSDLKADKHVKNTLAQALERRGYSSLTPVQEAVSNPELGTQDMLVSAQTGSGKTVGFGLAIANAILGDADTFGAAEAPLALIIAPTRELALQVKRELVWLYEDAGAFLASCVGGMDFRDEKRALARGAHIVVATPGRLRDHIQRDTIDLSNVRAVVLDEADEMLDLGFSEDLEFILGSCPEERQTLLFSATVPKEIERMAKKYQRDALRISTVSEQKQHSDIEYRAMVVNDRDSENAIINVLRYYEAPNAIIFANTRAMVARMTSRLSNRGFSVVALSGELTQTERTHALQAMRDGRARVCVATDVAARGIDLPNLELVIHAELPSNHETLLHRSGRTGRAGRKGVSSLMVTPKNRKKAERLLKWAKLNATWGSAPSAEEVAAKDSERMLADESWQDTPTSTEQPTVDLLTQTFSVEQLALAYLRALNTGRSAPEEIDQMSVDAPAPRKQREEFTESVWFQMDAGHNQNVTPRWMLPMICRAGDITKDEIGAMRILDTVSYIELRADAVAGFLDEIGASMTTDRGYVLKQLDEAPKLSKPQPRSKSNRKFAEKNDRPFKRKREDDDRPRPASAERAPRPAGDRPERTERPTPCPVEAHGPVARKTKPVWGDKPAGDKPKSDKPRWDKTKREDRDDRPRAPRSDDRPGKPGGKPAGRKFGDDRGGKPSGKRPFNKDGKGGFGKDDRKGGKPDGAKRGFGAKPGRPAGKGGDATPFRKPAKGGKPGKPGGAHGKRP</sequence>
<dbReference type="InterPro" id="IPR005580">
    <property type="entry name" value="DbpA/CsdA_RNA-bd_dom"/>
</dbReference>
<dbReference type="GO" id="GO:0005829">
    <property type="term" value="C:cytosol"/>
    <property type="evidence" value="ECO:0007669"/>
    <property type="project" value="TreeGrafter"/>
</dbReference>
<dbReference type="InterPro" id="IPR050079">
    <property type="entry name" value="DEAD_box_RNA_helicase"/>
</dbReference>
<dbReference type="Gene3D" id="3.30.70.330">
    <property type="match status" value="1"/>
</dbReference>
<dbReference type="GO" id="GO:0003724">
    <property type="term" value="F:RNA helicase activity"/>
    <property type="evidence" value="ECO:0007669"/>
    <property type="project" value="UniProtKB-ARBA"/>
</dbReference>
<dbReference type="InterPro" id="IPR012677">
    <property type="entry name" value="Nucleotide-bd_a/b_plait_sf"/>
</dbReference>
<evidence type="ECO:0000256" key="4">
    <source>
        <dbReference type="ARBA" id="ARBA00022840"/>
    </source>
</evidence>
<keyword evidence="1 6" id="KW-0547">Nucleotide-binding</keyword>
<evidence type="ECO:0008006" key="12">
    <source>
        <dbReference type="Google" id="ProtNLM"/>
    </source>
</evidence>
<dbReference type="CDD" id="cd18787">
    <property type="entry name" value="SF2_C_DEAD"/>
    <property type="match status" value="1"/>
</dbReference>
<feature type="domain" description="Helicase ATP-binding" evidence="8">
    <location>
        <begin position="48"/>
        <end position="224"/>
    </location>
</feature>
<feature type="compositionally biased region" description="Basic and acidic residues" evidence="7">
    <location>
        <begin position="589"/>
        <end position="603"/>
    </location>
</feature>